<dbReference type="InterPro" id="IPR050557">
    <property type="entry name" value="RTX_toxin/Mannuronan_C5-epim"/>
</dbReference>
<dbReference type="CDD" id="cd04277">
    <property type="entry name" value="ZnMc_serralysin_like"/>
    <property type="match status" value="1"/>
</dbReference>
<dbReference type="GO" id="GO:0008237">
    <property type="term" value="F:metallopeptidase activity"/>
    <property type="evidence" value="ECO:0007669"/>
    <property type="project" value="InterPro"/>
</dbReference>
<dbReference type="PANTHER" id="PTHR38340">
    <property type="entry name" value="S-LAYER PROTEIN"/>
    <property type="match status" value="1"/>
</dbReference>
<dbReference type="InterPro" id="IPR034033">
    <property type="entry name" value="Serralysin-like"/>
</dbReference>
<dbReference type="InterPro" id="IPR001343">
    <property type="entry name" value="Hemolysn_Ca-bd"/>
</dbReference>
<dbReference type="GO" id="GO:0006508">
    <property type="term" value="P:proteolysis"/>
    <property type="evidence" value="ECO:0007669"/>
    <property type="project" value="InterPro"/>
</dbReference>
<dbReference type="Gene3D" id="2.150.10.10">
    <property type="entry name" value="Serralysin-like metalloprotease, C-terminal"/>
    <property type="match status" value="4"/>
</dbReference>
<gene>
    <name evidence="7" type="ORF">SAMN05892877_105174</name>
</gene>
<accession>A0A285U9I8</accession>
<evidence type="ECO:0000256" key="4">
    <source>
        <dbReference type="ARBA" id="ARBA00022525"/>
    </source>
</evidence>
<dbReference type="RefSeq" id="WP_097138387.1">
    <property type="nucleotide sequence ID" value="NZ_OBQD01000005.1"/>
</dbReference>
<dbReference type="GO" id="GO:0008270">
    <property type="term" value="F:zinc ion binding"/>
    <property type="evidence" value="ECO:0007669"/>
    <property type="project" value="InterPro"/>
</dbReference>
<evidence type="ECO:0000256" key="1">
    <source>
        <dbReference type="ARBA" id="ARBA00001913"/>
    </source>
</evidence>
<evidence type="ECO:0000259" key="6">
    <source>
        <dbReference type="SMART" id="SM00235"/>
    </source>
</evidence>
<evidence type="ECO:0000256" key="5">
    <source>
        <dbReference type="ARBA" id="ARBA00022737"/>
    </source>
</evidence>
<comment type="subcellular location">
    <subcellularLocation>
        <location evidence="2">Secreted</location>
    </subcellularLocation>
</comment>
<dbReference type="GO" id="GO:0005615">
    <property type="term" value="C:extracellular space"/>
    <property type="evidence" value="ECO:0007669"/>
    <property type="project" value="InterPro"/>
</dbReference>
<evidence type="ECO:0000256" key="2">
    <source>
        <dbReference type="ARBA" id="ARBA00004613"/>
    </source>
</evidence>
<sequence>MTGIGKTTKSISATGSDFVDSVLGDIAWSGSVTYAFPTSSTQYDYSESLEPLYGFGAVSAKVRSTALFAMEQSYGAKANDGFAVEGFTKLNFSQGSATTANLRFAESTYDNETAKAYFPGEYEEAGDLWLGTEYAGTSLDMRNPVAGNYAWHTVIHELGHALGLNHAHSGEGLATMPSKYDSIEYTVMTYRSYEGADFSAGYLYEEFGGPQTFMMADIQALQYMYGADYTTNSGSTTYKWNPSSGKTYVDGQAAISPGANRIFATIWDGGGVDTYDLSAYQTALKIDLAPGSYSAFSDEQLANLGNNHYARGNIFNALLFEGDTRSLIENAKGGSGNDALSGNQANNTLYGNGGNDKLYGLGGKDILYGGVGKDTLDGGSGNDILAGGAGADKLIGGTGHDTASYSSARAGVVASLAKPSVNTNDAAGDSYSSIEHLSGSAYADKLTGNDGANRLTGGKGNDTLDGGAGKDILIGGSGADRLVGGKGIDTASYETASKGVTVSLLSPSANTNDAKGDKYSSIENLSGTAYADKLIGNSAANRLAGGGGNDVLKGAGGADILDGGRGNDTLTGGPGSDTFVFKKGYGKDTILEFQDGADQIDLRSYGFDGISSVVKKAAQVDDDVQLKFAATDILLLKNFEKADLDTGDFILA</sequence>
<dbReference type="PROSITE" id="PS00330">
    <property type="entry name" value="HEMOLYSIN_CALCIUM"/>
    <property type="match status" value="5"/>
</dbReference>
<keyword evidence="8" id="KW-1185">Reference proteome</keyword>
<keyword evidence="4" id="KW-0964">Secreted</keyword>
<comment type="cofactor">
    <cofactor evidence="1">
        <name>Ca(2+)</name>
        <dbReference type="ChEBI" id="CHEBI:29108"/>
    </cofactor>
</comment>
<organism evidence="7 8">
    <name type="scientific">Rhizobium subbaraonis</name>
    <dbReference type="NCBI Taxonomy" id="908946"/>
    <lineage>
        <taxon>Bacteria</taxon>
        <taxon>Pseudomonadati</taxon>
        <taxon>Pseudomonadota</taxon>
        <taxon>Alphaproteobacteria</taxon>
        <taxon>Hyphomicrobiales</taxon>
        <taxon>Rhizobiaceae</taxon>
        <taxon>Rhizobium/Agrobacterium group</taxon>
        <taxon>Rhizobium</taxon>
    </lineage>
</organism>
<dbReference type="SUPFAM" id="SSF51120">
    <property type="entry name" value="beta-Roll"/>
    <property type="match status" value="3"/>
</dbReference>
<dbReference type="InterPro" id="IPR018511">
    <property type="entry name" value="Hemolysin-typ_Ca-bd_CS"/>
</dbReference>
<dbReference type="SMART" id="SM00235">
    <property type="entry name" value="ZnMc"/>
    <property type="match status" value="1"/>
</dbReference>
<evidence type="ECO:0000313" key="7">
    <source>
        <dbReference type="EMBL" id="SOC38584.1"/>
    </source>
</evidence>
<evidence type="ECO:0000256" key="3">
    <source>
        <dbReference type="ARBA" id="ARBA00009490"/>
    </source>
</evidence>
<name>A0A285U9I8_9HYPH</name>
<dbReference type="PRINTS" id="PR00313">
    <property type="entry name" value="CABNDNGRPT"/>
</dbReference>
<reference evidence="7 8" key="1">
    <citation type="submission" date="2017-08" db="EMBL/GenBank/DDBJ databases">
        <authorList>
            <person name="de Groot N.N."/>
        </authorList>
    </citation>
    <scope>NUCLEOTIDE SEQUENCE [LARGE SCALE GENOMIC DNA]</scope>
    <source>
        <strain evidence="7 8">JC85</strain>
    </source>
</reference>
<keyword evidence="5" id="KW-0677">Repeat</keyword>
<dbReference type="Proteomes" id="UP000219167">
    <property type="component" value="Unassembled WGS sequence"/>
</dbReference>
<dbReference type="Gene3D" id="3.40.390.10">
    <property type="entry name" value="Collagenase (Catalytic Domain)"/>
    <property type="match status" value="1"/>
</dbReference>
<dbReference type="OrthoDB" id="223957at2"/>
<dbReference type="Pfam" id="PF08548">
    <property type="entry name" value="Peptidase_M10_C"/>
    <property type="match status" value="1"/>
</dbReference>
<evidence type="ECO:0000313" key="8">
    <source>
        <dbReference type="Proteomes" id="UP000219167"/>
    </source>
</evidence>
<dbReference type="InterPro" id="IPR013858">
    <property type="entry name" value="Peptidase_M10B_C"/>
</dbReference>
<dbReference type="GO" id="GO:0005509">
    <property type="term" value="F:calcium ion binding"/>
    <property type="evidence" value="ECO:0007669"/>
    <property type="project" value="InterPro"/>
</dbReference>
<dbReference type="InterPro" id="IPR006026">
    <property type="entry name" value="Peptidase_Metallo"/>
</dbReference>
<dbReference type="InterPro" id="IPR011049">
    <property type="entry name" value="Serralysin-like_metalloprot_C"/>
</dbReference>
<comment type="similarity">
    <text evidence="3">Belongs to the peptidase M10B family.</text>
</comment>
<dbReference type="SUPFAM" id="SSF55486">
    <property type="entry name" value="Metalloproteases ('zincins'), catalytic domain"/>
    <property type="match status" value="1"/>
</dbReference>
<dbReference type="EMBL" id="OBQD01000005">
    <property type="protein sequence ID" value="SOC38584.1"/>
    <property type="molecule type" value="Genomic_DNA"/>
</dbReference>
<feature type="domain" description="Peptidase metallopeptidase" evidence="6">
    <location>
        <begin position="24"/>
        <end position="206"/>
    </location>
</feature>
<dbReference type="AlphaFoldDB" id="A0A285U9I8"/>
<dbReference type="InterPro" id="IPR024079">
    <property type="entry name" value="MetalloPept_cat_dom_sf"/>
</dbReference>
<proteinExistence type="inferred from homology"/>
<dbReference type="Pfam" id="PF00353">
    <property type="entry name" value="HemolysinCabind"/>
    <property type="match status" value="5"/>
</dbReference>
<dbReference type="PANTHER" id="PTHR38340:SF1">
    <property type="entry name" value="S-LAYER PROTEIN"/>
    <property type="match status" value="1"/>
</dbReference>
<protein>
    <submittedName>
        <fullName evidence="7">Serralysin</fullName>
    </submittedName>
</protein>